<keyword evidence="2" id="KW-0175">Coiled coil</keyword>
<reference evidence="5" key="1">
    <citation type="submission" date="2025-08" db="UniProtKB">
        <authorList>
            <consortium name="RefSeq"/>
        </authorList>
    </citation>
    <scope>IDENTIFICATION</scope>
    <source>
        <tissue evidence="5">Thorax and Abdomen</tissue>
    </source>
</reference>
<dbReference type="GO" id="GO:0005739">
    <property type="term" value="C:mitochondrion"/>
    <property type="evidence" value="ECO:0007669"/>
    <property type="project" value="TreeGrafter"/>
</dbReference>
<dbReference type="InParanoid" id="A0A6J0BWL9"/>
<sequence>MVVGVFPALKLGMLLIKQISKPLAQMFVNQAKNHPVFRTYFIIPPAQFYHWAEVKGKMYLMNLGKPTKVAKLNEAMAIELGANLMGEVIIFSIAGGCIMLEYSRQAAKEAKKEEVRLAQIQQFTNDIESLYGTTLRQEVEIRRLESVVNQLASRAKITLPRDTGYDVKSSGDSEPEAVQEKHCATDDKSNNRTDSLKKGNVEHSQSLVDRAIVYFENDVRRDKLS</sequence>
<feature type="compositionally biased region" description="Basic and acidic residues" evidence="3">
    <location>
        <begin position="178"/>
        <end position="201"/>
    </location>
</feature>
<name>A0A6J0BWL9_NEOLC</name>
<protein>
    <submittedName>
        <fullName evidence="5">OPA3-like protein CG13603</fullName>
    </submittedName>
</protein>
<keyword evidence="4" id="KW-1185">Reference proteome</keyword>
<dbReference type="AlphaFoldDB" id="A0A6J0BWL9"/>
<organism evidence="5">
    <name type="scientific">Neodiprion lecontei</name>
    <name type="common">Redheaded pine sawfly</name>
    <dbReference type="NCBI Taxonomy" id="441921"/>
    <lineage>
        <taxon>Eukaryota</taxon>
        <taxon>Metazoa</taxon>
        <taxon>Ecdysozoa</taxon>
        <taxon>Arthropoda</taxon>
        <taxon>Hexapoda</taxon>
        <taxon>Insecta</taxon>
        <taxon>Pterygota</taxon>
        <taxon>Neoptera</taxon>
        <taxon>Endopterygota</taxon>
        <taxon>Hymenoptera</taxon>
        <taxon>Tenthredinoidea</taxon>
        <taxon>Diprionidae</taxon>
        <taxon>Diprioninae</taxon>
        <taxon>Neodiprion</taxon>
    </lineage>
</organism>
<dbReference type="PANTHER" id="PTHR12499">
    <property type="entry name" value="OPTIC ATROPHY 3 PROTEIN OPA3"/>
    <property type="match status" value="1"/>
</dbReference>
<evidence type="ECO:0000313" key="5">
    <source>
        <dbReference type="RefSeq" id="XP_015518714.1"/>
    </source>
</evidence>
<dbReference type="Pfam" id="PF07047">
    <property type="entry name" value="OPA3"/>
    <property type="match status" value="1"/>
</dbReference>
<dbReference type="Proteomes" id="UP000829291">
    <property type="component" value="Chromosome 7"/>
</dbReference>
<dbReference type="OrthoDB" id="2129069at2759"/>
<dbReference type="InterPro" id="IPR010754">
    <property type="entry name" value="OPA3-like"/>
</dbReference>
<dbReference type="GO" id="GO:0019216">
    <property type="term" value="P:regulation of lipid metabolic process"/>
    <property type="evidence" value="ECO:0007669"/>
    <property type="project" value="TreeGrafter"/>
</dbReference>
<dbReference type="PANTHER" id="PTHR12499:SF0">
    <property type="entry name" value="OPTIC ATROPHY 3 PROTEIN"/>
    <property type="match status" value="1"/>
</dbReference>
<evidence type="ECO:0000313" key="4">
    <source>
        <dbReference type="Proteomes" id="UP000829291"/>
    </source>
</evidence>
<dbReference type="RefSeq" id="XP_015518714.1">
    <property type="nucleotide sequence ID" value="XM_015663228.2"/>
</dbReference>
<dbReference type="KEGG" id="nlo:107223533"/>
<comment type="similarity">
    <text evidence="1">Belongs to the OPA3 family.</text>
</comment>
<accession>A0A6J0BWL9</accession>
<evidence type="ECO:0000256" key="2">
    <source>
        <dbReference type="ARBA" id="ARBA00023054"/>
    </source>
</evidence>
<dbReference type="GeneID" id="107223533"/>
<evidence type="ECO:0000256" key="1">
    <source>
        <dbReference type="ARBA" id="ARBA00007584"/>
    </source>
</evidence>
<evidence type="ECO:0000256" key="3">
    <source>
        <dbReference type="SAM" id="MobiDB-lite"/>
    </source>
</evidence>
<feature type="region of interest" description="Disordered" evidence="3">
    <location>
        <begin position="162"/>
        <end position="202"/>
    </location>
</feature>
<proteinExistence type="inferred from homology"/>
<dbReference type="FunCoup" id="A0A6J0BWL9">
    <property type="interactions" value="946"/>
</dbReference>
<gene>
    <name evidence="5" type="primary">LOC107223533</name>
</gene>